<dbReference type="PANTHER" id="PTHR33938:SF8">
    <property type="entry name" value="CARBOXYLIC ESTER HYDROLASE"/>
    <property type="match status" value="1"/>
</dbReference>
<proteinExistence type="inferred from homology"/>
<keyword evidence="7" id="KW-1015">Disulfide bond</keyword>
<keyword evidence="4 8" id="KW-0732">Signal</keyword>
<evidence type="ECO:0000256" key="2">
    <source>
        <dbReference type="ARBA" id="ARBA00022487"/>
    </source>
</evidence>
<dbReference type="OrthoDB" id="3039123at2759"/>
<accession>A0A8K0RJA3</accession>
<evidence type="ECO:0000256" key="7">
    <source>
        <dbReference type="ARBA" id="ARBA00023157"/>
    </source>
</evidence>
<evidence type="ECO:0000256" key="1">
    <source>
        <dbReference type="ARBA" id="ARBA00006249"/>
    </source>
</evidence>
<evidence type="ECO:0000256" key="3">
    <source>
        <dbReference type="ARBA" id="ARBA00022723"/>
    </source>
</evidence>
<reference evidence="9" key="1">
    <citation type="journal article" date="2021" name="Nat. Commun.">
        <title>Genetic determinants of endophytism in the Arabidopsis root mycobiome.</title>
        <authorList>
            <person name="Mesny F."/>
            <person name="Miyauchi S."/>
            <person name="Thiergart T."/>
            <person name="Pickel B."/>
            <person name="Atanasova L."/>
            <person name="Karlsson M."/>
            <person name="Huettel B."/>
            <person name="Barry K.W."/>
            <person name="Haridas S."/>
            <person name="Chen C."/>
            <person name="Bauer D."/>
            <person name="Andreopoulos W."/>
            <person name="Pangilinan J."/>
            <person name="LaButti K."/>
            <person name="Riley R."/>
            <person name="Lipzen A."/>
            <person name="Clum A."/>
            <person name="Drula E."/>
            <person name="Henrissat B."/>
            <person name="Kohler A."/>
            <person name="Grigoriev I.V."/>
            <person name="Martin F.M."/>
            <person name="Hacquard S."/>
        </authorList>
    </citation>
    <scope>NUCLEOTIDE SEQUENCE</scope>
    <source>
        <strain evidence="9">MPI-SDFR-AT-0120</strain>
    </source>
</reference>
<keyword evidence="10" id="KW-1185">Reference proteome</keyword>
<feature type="signal peptide" evidence="8">
    <location>
        <begin position="1"/>
        <end position="24"/>
    </location>
</feature>
<keyword evidence="3" id="KW-0479">Metal-binding</keyword>
<evidence type="ECO:0000313" key="10">
    <source>
        <dbReference type="Proteomes" id="UP000813461"/>
    </source>
</evidence>
<evidence type="ECO:0000256" key="5">
    <source>
        <dbReference type="ARBA" id="ARBA00022801"/>
    </source>
</evidence>
<dbReference type="Gene3D" id="3.40.50.1820">
    <property type="entry name" value="alpha/beta hydrolase"/>
    <property type="match status" value="1"/>
</dbReference>
<dbReference type="InterPro" id="IPR011118">
    <property type="entry name" value="Tannase/feruloyl_esterase"/>
</dbReference>
<comment type="caution">
    <text evidence="9">The sequence shown here is derived from an EMBL/GenBank/DDBJ whole genome shotgun (WGS) entry which is preliminary data.</text>
</comment>
<dbReference type="GO" id="GO:0046872">
    <property type="term" value="F:metal ion binding"/>
    <property type="evidence" value="ECO:0007669"/>
    <property type="project" value="UniProtKB-KW"/>
</dbReference>
<dbReference type="EC" id="3.1.1.-" evidence="8"/>
<evidence type="ECO:0000256" key="6">
    <source>
        <dbReference type="ARBA" id="ARBA00022837"/>
    </source>
</evidence>
<keyword evidence="2" id="KW-0719">Serine esterase</keyword>
<dbReference type="AlphaFoldDB" id="A0A8K0RJA3"/>
<evidence type="ECO:0000256" key="8">
    <source>
        <dbReference type="RuleBase" id="RU361238"/>
    </source>
</evidence>
<dbReference type="InterPro" id="IPR029058">
    <property type="entry name" value="AB_hydrolase_fold"/>
</dbReference>
<keyword evidence="6" id="KW-0106">Calcium</keyword>
<dbReference type="PANTHER" id="PTHR33938">
    <property type="entry name" value="FERULOYL ESTERASE B-RELATED"/>
    <property type="match status" value="1"/>
</dbReference>
<comment type="similarity">
    <text evidence="1 8">Belongs to the tannase family.</text>
</comment>
<sequence>MTNLLSKVAALSTTFFWYARPLLASSVLGCAPTTFSDLRLFGGTISHIGTTIYNNLSLVVPANQNHYAKNITKLTVCEVLITYTHPGYNDTINTLVWLPTPASWTGRFLGAGGGGWTTGADNVTLAWAASEGFAVVTTDGGHPADVAIDEWAQISPGNVNWILLQDFASTTLDEAATLGKLVVQAFYGGKPTYSYWNGCSTGGRQGHQMAQRYPDQYDGILATASAKNWGEMLMQEFWPQAVMNDLDAYPTSCELDAVRMAAIEACDALDGLRDGILAVPGECTFEPETKVGQQYNCSLTGLSTTITETAATVAKSTWKGATSPEGDFLWYGLEPGALFTADAATTCENGTCVGAPLGFTEAWIRYFLTMDSNYDVSRVNISIFDYLFHQSVNRYDSIIGTSDPDLRNFNKAGGKLITWHGLADSLIAPGTSSDYTKRVYERDPNAADYYRYFEAPGVDHCRGGNGWFPGSAMQSLIDWVENDVAPETLQAETQGEAAGRKANLCMWPKKLIYVGGDADEASSFACQ</sequence>
<name>A0A8K0RJA3_9PLEO</name>
<dbReference type="Pfam" id="PF07519">
    <property type="entry name" value="Tannase"/>
    <property type="match status" value="1"/>
</dbReference>
<organism evidence="9 10">
    <name type="scientific">Paraphoma chrysanthemicola</name>
    <dbReference type="NCBI Taxonomy" id="798071"/>
    <lineage>
        <taxon>Eukaryota</taxon>
        <taxon>Fungi</taxon>
        <taxon>Dikarya</taxon>
        <taxon>Ascomycota</taxon>
        <taxon>Pezizomycotina</taxon>
        <taxon>Dothideomycetes</taxon>
        <taxon>Pleosporomycetidae</taxon>
        <taxon>Pleosporales</taxon>
        <taxon>Pleosporineae</taxon>
        <taxon>Phaeosphaeriaceae</taxon>
        <taxon>Paraphoma</taxon>
    </lineage>
</organism>
<evidence type="ECO:0000313" key="9">
    <source>
        <dbReference type="EMBL" id="KAH7094406.1"/>
    </source>
</evidence>
<dbReference type="Proteomes" id="UP000813461">
    <property type="component" value="Unassembled WGS sequence"/>
</dbReference>
<keyword evidence="5 8" id="KW-0378">Hydrolase</keyword>
<protein>
    <recommendedName>
        <fullName evidence="8">Carboxylic ester hydrolase</fullName>
        <ecNumber evidence="8">3.1.1.-</ecNumber>
    </recommendedName>
</protein>
<feature type="chain" id="PRO_5035488251" description="Carboxylic ester hydrolase" evidence="8">
    <location>
        <begin position="25"/>
        <end position="527"/>
    </location>
</feature>
<dbReference type="SUPFAM" id="SSF53474">
    <property type="entry name" value="alpha/beta-Hydrolases"/>
    <property type="match status" value="1"/>
</dbReference>
<dbReference type="EMBL" id="JAGMVJ010000001">
    <property type="protein sequence ID" value="KAH7094406.1"/>
    <property type="molecule type" value="Genomic_DNA"/>
</dbReference>
<dbReference type="GO" id="GO:0030600">
    <property type="term" value="F:feruloyl esterase activity"/>
    <property type="evidence" value="ECO:0007669"/>
    <property type="project" value="UniProtKB-ARBA"/>
</dbReference>
<evidence type="ECO:0000256" key="4">
    <source>
        <dbReference type="ARBA" id="ARBA00022729"/>
    </source>
</evidence>
<gene>
    <name evidence="9" type="ORF">FB567DRAFT_2651</name>
</gene>